<evidence type="ECO:0000256" key="1">
    <source>
        <dbReference type="SAM" id="MobiDB-lite"/>
    </source>
</evidence>
<protein>
    <submittedName>
        <fullName evidence="2">Unnamed protein product</fullName>
    </submittedName>
</protein>
<accession>A0A9W6Y979</accession>
<keyword evidence="3" id="KW-1185">Reference proteome</keyword>
<organism evidence="2 3">
    <name type="scientific">Phytophthora fragariaefolia</name>
    <dbReference type="NCBI Taxonomy" id="1490495"/>
    <lineage>
        <taxon>Eukaryota</taxon>
        <taxon>Sar</taxon>
        <taxon>Stramenopiles</taxon>
        <taxon>Oomycota</taxon>
        <taxon>Peronosporomycetes</taxon>
        <taxon>Peronosporales</taxon>
        <taxon>Peronosporaceae</taxon>
        <taxon>Phytophthora</taxon>
    </lineage>
</organism>
<name>A0A9W6Y979_9STRA</name>
<gene>
    <name evidence="2" type="ORF">Pfra01_002356500</name>
</gene>
<feature type="region of interest" description="Disordered" evidence="1">
    <location>
        <begin position="1"/>
        <end position="22"/>
    </location>
</feature>
<comment type="caution">
    <text evidence="2">The sequence shown here is derived from an EMBL/GenBank/DDBJ whole genome shotgun (WGS) entry which is preliminary data.</text>
</comment>
<evidence type="ECO:0000313" key="2">
    <source>
        <dbReference type="EMBL" id="GMF55829.1"/>
    </source>
</evidence>
<dbReference type="EMBL" id="BSXT01003861">
    <property type="protein sequence ID" value="GMF55829.1"/>
    <property type="molecule type" value="Genomic_DNA"/>
</dbReference>
<dbReference type="AlphaFoldDB" id="A0A9W6Y979"/>
<sequence length="86" mass="9208">MVDTGVSVKPDTTDAAATAKPGMNDAGISVIPTIANVGIDNRVRMKDAESATNTAIMDREDQVASRNWIIAFFKFNLPGRQLVSTL</sequence>
<dbReference type="Proteomes" id="UP001165121">
    <property type="component" value="Unassembled WGS sequence"/>
</dbReference>
<proteinExistence type="predicted"/>
<evidence type="ECO:0000313" key="3">
    <source>
        <dbReference type="Proteomes" id="UP001165121"/>
    </source>
</evidence>
<reference evidence="2" key="1">
    <citation type="submission" date="2023-04" db="EMBL/GenBank/DDBJ databases">
        <title>Phytophthora fragariaefolia NBRC 109709.</title>
        <authorList>
            <person name="Ichikawa N."/>
            <person name="Sato H."/>
            <person name="Tonouchi N."/>
        </authorList>
    </citation>
    <scope>NUCLEOTIDE SEQUENCE</scope>
    <source>
        <strain evidence="2">NBRC 109709</strain>
    </source>
</reference>